<feature type="region of interest" description="Disordered" evidence="3">
    <location>
        <begin position="1"/>
        <end position="22"/>
    </location>
</feature>
<dbReference type="PROSITE" id="PS01081">
    <property type="entry name" value="HTH_TETR_1"/>
    <property type="match status" value="1"/>
</dbReference>
<organism evidence="5 6">
    <name type="scientific">Mycobacterium ahvazicum</name>
    <dbReference type="NCBI Taxonomy" id="1964395"/>
    <lineage>
        <taxon>Bacteria</taxon>
        <taxon>Bacillati</taxon>
        <taxon>Actinomycetota</taxon>
        <taxon>Actinomycetes</taxon>
        <taxon>Mycobacteriales</taxon>
        <taxon>Mycobacteriaceae</taxon>
        <taxon>Mycobacterium</taxon>
        <taxon>Mycobacterium simiae complex</taxon>
    </lineage>
</organism>
<gene>
    <name evidence="5" type="ORF">MAAFP003_3796</name>
</gene>
<keyword evidence="1 2" id="KW-0238">DNA-binding</keyword>
<feature type="compositionally biased region" description="Basic and acidic residues" evidence="3">
    <location>
        <begin position="10"/>
        <end position="22"/>
    </location>
</feature>
<dbReference type="EMBL" id="FXEG02000003">
    <property type="protein sequence ID" value="SOX55114.1"/>
    <property type="molecule type" value="Genomic_DNA"/>
</dbReference>
<keyword evidence="6" id="KW-1185">Reference proteome</keyword>
<accession>A0A2K4YEC4</accession>
<reference evidence="5" key="1">
    <citation type="submission" date="2018-01" db="EMBL/GenBank/DDBJ databases">
        <authorList>
            <consortium name="Urmite Genomes"/>
        </authorList>
    </citation>
    <scope>NUCLEOTIDE SEQUENCE [LARGE SCALE GENOMIC DNA]</scope>
    <source>
        <strain evidence="5">AFP003</strain>
    </source>
</reference>
<feature type="domain" description="HTH tetR-type" evidence="4">
    <location>
        <begin position="21"/>
        <end position="82"/>
    </location>
</feature>
<proteinExistence type="predicted"/>
<dbReference type="RefSeq" id="WP_096289309.1">
    <property type="nucleotide sequence ID" value="NZ_FXEG02000003.1"/>
</dbReference>
<feature type="DNA-binding region" description="H-T-H motif" evidence="2">
    <location>
        <begin position="45"/>
        <end position="64"/>
    </location>
</feature>
<dbReference type="InterPro" id="IPR050109">
    <property type="entry name" value="HTH-type_TetR-like_transc_reg"/>
</dbReference>
<evidence type="ECO:0000313" key="5">
    <source>
        <dbReference type="EMBL" id="SOX55114.1"/>
    </source>
</evidence>
<dbReference type="PROSITE" id="PS50977">
    <property type="entry name" value="HTH_TETR_2"/>
    <property type="match status" value="1"/>
</dbReference>
<dbReference type="Pfam" id="PF21313">
    <property type="entry name" value="EthR_C"/>
    <property type="match status" value="1"/>
</dbReference>
<dbReference type="InterPro" id="IPR049397">
    <property type="entry name" value="EthR_C"/>
</dbReference>
<dbReference type="Pfam" id="PF00440">
    <property type="entry name" value="TetR_N"/>
    <property type="match status" value="1"/>
</dbReference>
<comment type="caution">
    <text evidence="5">The sequence shown here is derived from an EMBL/GenBank/DDBJ whole genome shotgun (WGS) entry which is preliminary data.</text>
</comment>
<dbReference type="GO" id="GO:0003700">
    <property type="term" value="F:DNA-binding transcription factor activity"/>
    <property type="evidence" value="ECO:0007669"/>
    <property type="project" value="TreeGrafter"/>
</dbReference>
<protein>
    <submittedName>
        <fullName evidence="5">TetR/AcrR family transcriptional regulator</fullName>
    </submittedName>
</protein>
<dbReference type="OrthoDB" id="7186647at2"/>
<dbReference type="SUPFAM" id="SSF48498">
    <property type="entry name" value="Tetracyclin repressor-like, C-terminal domain"/>
    <property type="match status" value="1"/>
</dbReference>
<dbReference type="InterPro" id="IPR023772">
    <property type="entry name" value="DNA-bd_HTH_TetR-type_CS"/>
</dbReference>
<dbReference type="InterPro" id="IPR036271">
    <property type="entry name" value="Tet_transcr_reg_TetR-rel_C_sf"/>
</dbReference>
<dbReference type="InterPro" id="IPR001647">
    <property type="entry name" value="HTH_TetR"/>
</dbReference>
<dbReference type="Gene3D" id="1.10.357.10">
    <property type="entry name" value="Tetracycline Repressor, domain 2"/>
    <property type="match status" value="1"/>
</dbReference>
<dbReference type="GO" id="GO:0000976">
    <property type="term" value="F:transcription cis-regulatory region binding"/>
    <property type="evidence" value="ECO:0007669"/>
    <property type="project" value="TreeGrafter"/>
</dbReference>
<dbReference type="SUPFAM" id="SSF46689">
    <property type="entry name" value="Homeodomain-like"/>
    <property type="match status" value="1"/>
</dbReference>
<evidence type="ECO:0000256" key="2">
    <source>
        <dbReference type="PROSITE-ProRule" id="PRU00335"/>
    </source>
</evidence>
<evidence type="ECO:0000259" key="4">
    <source>
        <dbReference type="PROSITE" id="PS50977"/>
    </source>
</evidence>
<dbReference type="PANTHER" id="PTHR30055:SF184">
    <property type="entry name" value="HTH-TYPE TRANSCRIPTIONAL REGULATOR ETHR"/>
    <property type="match status" value="1"/>
</dbReference>
<dbReference type="InterPro" id="IPR009057">
    <property type="entry name" value="Homeodomain-like_sf"/>
</dbReference>
<dbReference type="PANTHER" id="PTHR30055">
    <property type="entry name" value="HTH-TYPE TRANSCRIPTIONAL REGULATOR RUTR"/>
    <property type="match status" value="1"/>
</dbReference>
<evidence type="ECO:0000313" key="6">
    <source>
        <dbReference type="Proteomes" id="UP000236318"/>
    </source>
</evidence>
<dbReference type="AlphaFoldDB" id="A0A2K4YEC4"/>
<dbReference type="Proteomes" id="UP000236318">
    <property type="component" value="Unassembled WGS sequence"/>
</dbReference>
<dbReference type="Gene3D" id="1.10.10.60">
    <property type="entry name" value="Homeodomain-like"/>
    <property type="match status" value="1"/>
</dbReference>
<sequence length="216" mass="23903">MPSVTRKPQPKREQSRQQRREEMERRLLDATERLMRGGASFTELSVDRLSTEAGISRASFYIYFEDKGHLLRRLAGQVFADLADSANQWWSVAGRHDPADVRAAMTSLVASYRRHQPVLVALNEMSGYDPVVGATYRNLLTAITGRLTRVIEEGQADGSIRTELSAATTASALTWMAERACQQNLPGAPGSYDAELATTLSEIIWATLYLKPLSAG</sequence>
<evidence type="ECO:0000256" key="3">
    <source>
        <dbReference type="SAM" id="MobiDB-lite"/>
    </source>
</evidence>
<name>A0A2K4YEC4_9MYCO</name>
<evidence type="ECO:0000256" key="1">
    <source>
        <dbReference type="ARBA" id="ARBA00023125"/>
    </source>
</evidence>